<sequence>MFDTGQGKAVNGKLPVQLVQCRSFVEKTAAPQLDGWADLLESSSAEKDRGVLVDGRLTTSRQCPCCQEGEWVPGLHQEERGQQAEGGDPAPLLGPGEPTSGVLYPVLDSSGQERQGATGKGPVEAIKMIRDLEHLSHEESLRKLGLFSLEKRRLRGALINPYKPLKGGCQEEGARLYSVVPKNWIRSNGHKLKHKKFHLNMRKNFFTLRVAEPWNRLPRKVVDLPP</sequence>
<comment type="caution">
    <text evidence="2">The sequence shown here is derived from an EMBL/GenBank/DDBJ whole genome shotgun (WGS) entry which is preliminary data.</text>
</comment>
<dbReference type="OrthoDB" id="276744at2759"/>
<evidence type="ECO:0000256" key="1">
    <source>
        <dbReference type="SAM" id="MobiDB-lite"/>
    </source>
</evidence>
<reference evidence="2 3" key="1">
    <citation type="submission" date="2018-07" db="EMBL/GenBank/DDBJ databases">
        <title>A high quality draft genome assembly of the barn swallow (H. rustica rustica).</title>
        <authorList>
            <person name="Formenti G."/>
            <person name="Chiara M."/>
            <person name="Poveda L."/>
            <person name="Francoijs K.-J."/>
            <person name="Bonisoli-Alquati A."/>
            <person name="Canova L."/>
            <person name="Gianfranceschi L."/>
            <person name="Horner D.S."/>
            <person name="Saino N."/>
        </authorList>
    </citation>
    <scope>NUCLEOTIDE SEQUENCE [LARGE SCALE GENOMIC DNA]</scope>
    <source>
        <strain evidence="2">Chelidonia</strain>
        <tissue evidence="2">Blood</tissue>
    </source>
</reference>
<organism evidence="2 3">
    <name type="scientific">Hirundo rustica rustica</name>
    <dbReference type="NCBI Taxonomy" id="333673"/>
    <lineage>
        <taxon>Eukaryota</taxon>
        <taxon>Metazoa</taxon>
        <taxon>Chordata</taxon>
        <taxon>Craniata</taxon>
        <taxon>Vertebrata</taxon>
        <taxon>Euteleostomi</taxon>
        <taxon>Archelosauria</taxon>
        <taxon>Archosauria</taxon>
        <taxon>Dinosauria</taxon>
        <taxon>Saurischia</taxon>
        <taxon>Theropoda</taxon>
        <taxon>Coelurosauria</taxon>
        <taxon>Aves</taxon>
        <taxon>Neognathae</taxon>
        <taxon>Neoaves</taxon>
        <taxon>Telluraves</taxon>
        <taxon>Australaves</taxon>
        <taxon>Passeriformes</taxon>
        <taxon>Sylvioidea</taxon>
        <taxon>Hirundinidae</taxon>
        <taxon>Hirundo</taxon>
    </lineage>
</organism>
<proteinExistence type="predicted"/>
<feature type="region of interest" description="Disordered" evidence="1">
    <location>
        <begin position="80"/>
        <end position="101"/>
    </location>
</feature>
<dbReference type="STRING" id="333673.A0A3M0KJM8"/>
<dbReference type="Proteomes" id="UP000269221">
    <property type="component" value="Unassembled WGS sequence"/>
</dbReference>
<dbReference type="EMBL" id="QRBI01000106">
    <property type="protein sequence ID" value="RMC13266.1"/>
    <property type="molecule type" value="Genomic_DNA"/>
</dbReference>
<keyword evidence="3" id="KW-1185">Reference proteome</keyword>
<evidence type="ECO:0000313" key="3">
    <source>
        <dbReference type="Proteomes" id="UP000269221"/>
    </source>
</evidence>
<gene>
    <name evidence="2" type="ORF">DUI87_10800</name>
</gene>
<dbReference type="AlphaFoldDB" id="A0A3M0KJM8"/>
<evidence type="ECO:0000313" key="2">
    <source>
        <dbReference type="EMBL" id="RMC13266.1"/>
    </source>
</evidence>
<accession>A0A3M0KJM8</accession>
<protein>
    <submittedName>
        <fullName evidence="2">Uncharacterized protein</fullName>
    </submittedName>
</protein>
<name>A0A3M0KJM8_HIRRU</name>